<dbReference type="Gene3D" id="2.40.10.220">
    <property type="entry name" value="predicted glycosyltransferase like domains"/>
    <property type="match status" value="1"/>
</dbReference>
<gene>
    <name evidence="1" type="ORF">ACFPOU_17210</name>
</gene>
<sequence>MTDTSLPLPRKGPPRPADMLERITPQAAPHEMRDPFDIGETLSNLADSGEAMTIYPAGLGAPMLARIASVHPEDPRFTFDVAGAGPISPGRATFVAALGGNAKLQFELESDWASLPGQPNLVPAVFPDTCLVLNRRAAPRLDTPVNGSYAATFTLLNKLFELPLCDYSVGGVGLRATPDQAAELYLGRKLKSVRLQLGPALAIVADLEIRLLRPFRSFLLGEQVQIGCSIDNIEMQMYQHLERLVTSNRGRT</sequence>
<accession>A0ABW0PLA4</accession>
<reference evidence="2" key="1">
    <citation type="journal article" date="2019" name="Int. J. Syst. Evol. Microbiol.">
        <title>The Global Catalogue of Microorganisms (GCM) 10K type strain sequencing project: providing services to taxonomists for standard genome sequencing and annotation.</title>
        <authorList>
            <consortium name="The Broad Institute Genomics Platform"/>
            <consortium name="The Broad Institute Genome Sequencing Center for Infectious Disease"/>
            <person name="Wu L."/>
            <person name="Ma J."/>
        </authorList>
    </citation>
    <scope>NUCLEOTIDE SEQUENCE [LARGE SCALE GENOMIC DNA]</scope>
    <source>
        <strain evidence="2">CCUG 38813</strain>
    </source>
</reference>
<dbReference type="Proteomes" id="UP001596031">
    <property type="component" value="Unassembled WGS sequence"/>
</dbReference>
<keyword evidence="2" id="KW-1185">Reference proteome</keyword>
<dbReference type="EMBL" id="JBHSMS010000057">
    <property type="protein sequence ID" value="MFC5512843.1"/>
    <property type="molecule type" value="Genomic_DNA"/>
</dbReference>
<organism evidence="1 2">
    <name type="scientific">Massilia jejuensis</name>
    <dbReference type="NCBI Taxonomy" id="648894"/>
    <lineage>
        <taxon>Bacteria</taxon>
        <taxon>Pseudomonadati</taxon>
        <taxon>Pseudomonadota</taxon>
        <taxon>Betaproteobacteria</taxon>
        <taxon>Burkholderiales</taxon>
        <taxon>Oxalobacteraceae</taxon>
        <taxon>Telluria group</taxon>
        <taxon>Massilia</taxon>
    </lineage>
</organism>
<proteinExistence type="predicted"/>
<comment type="caution">
    <text evidence="1">The sequence shown here is derived from an EMBL/GenBank/DDBJ whole genome shotgun (WGS) entry which is preliminary data.</text>
</comment>
<evidence type="ECO:0000313" key="1">
    <source>
        <dbReference type="EMBL" id="MFC5512843.1"/>
    </source>
</evidence>
<protein>
    <submittedName>
        <fullName evidence="1">PilZ domain-containing protein</fullName>
    </submittedName>
</protein>
<evidence type="ECO:0000313" key="2">
    <source>
        <dbReference type="Proteomes" id="UP001596031"/>
    </source>
</evidence>
<name>A0ABW0PLA4_9BURK</name>
<dbReference type="RefSeq" id="WP_379723891.1">
    <property type="nucleotide sequence ID" value="NZ_JBHSMS010000057.1"/>
</dbReference>